<name>A0ABW8Y804_9FLAO</name>
<reference evidence="2 3" key="1">
    <citation type="submission" date="2024-06" db="EMBL/GenBank/DDBJ databases">
        <authorList>
            <person name="Kaempfer P."/>
            <person name="Viver T."/>
        </authorList>
    </citation>
    <scope>NUCLEOTIDE SEQUENCE [LARGE SCALE GENOMIC DNA]</scope>
    <source>
        <strain evidence="2 3">ST-37</strain>
    </source>
</reference>
<protein>
    <submittedName>
        <fullName evidence="2">DUF6705 family protein</fullName>
    </submittedName>
</protein>
<comment type="caution">
    <text evidence="2">The sequence shown here is derived from an EMBL/GenBank/DDBJ whole genome shotgun (WGS) entry which is preliminary data.</text>
</comment>
<evidence type="ECO:0000313" key="2">
    <source>
        <dbReference type="EMBL" id="MFL9835410.1"/>
    </source>
</evidence>
<evidence type="ECO:0000259" key="1">
    <source>
        <dbReference type="Pfam" id="PF20448"/>
    </source>
</evidence>
<dbReference type="Proteomes" id="UP001629058">
    <property type="component" value="Unassembled WGS sequence"/>
</dbReference>
<dbReference type="InterPro" id="IPR046551">
    <property type="entry name" value="DUF6705"/>
</dbReference>
<dbReference type="EMBL" id="JBELPY010000012">
    <property type="protein sequence ID" value="MFL9835410.1"/>
    <property type="molecule type" value="Genomic_DNA"/>
</dbReference>
<accession>A0ABW8Y804</accession>
<gene>
    <name evidence="2" type="ORF">ABS765_15385</name>
</gene>
<dbReference type="RefSeq" id="WP_408092118.1">
    <property type="nucleotide sequence ID" value="NZ_JBELPY010000012.1"/>
</dbReference>
<proteinExistence type="predicted"/>
<evidence type="ECO:0000313" key="3">
    <source>
        <dbReference type="Proteomes" id="UP001629058"/>
    </source>
</evidence>
<organism evidence="2 3">
    <name type="scientific">Chryseobacterium terrae</name>
    <dbReference type="NCBI Taxonomy" id="3163299"/>
    <lineage>
        <taxon>Bacteria</taxon>
        <taxon>Pseudomonadati</taxon>
        <taxon>Bacteroidota</taxon>
        <taxon>Flavobacteriia</taxon>
        <taxon>Flavobacteriales</taxon>
        <taxon>Weeksellaceae</taxon>
        <taxon>Chryseobacterium group</taxon>
        <taxon>Chryseobacterium</taxon>
    </lineage>
</organism>
<dbReference type="PROSITE" id="PS51257">
    <property type="entry name" value="PROKAR_LIPOPROTEIN"/>
    <property type="match status" value="1"/>
</dbReference>
<sequence length="140" mass="15930">MRSIIVFCGLFAVLSCRAQILPLNIWMENTPNNAHLKDLDNELSPYVGTYKANYKGNEVTLFITKEEDKLIKYSDQQFYKDILSIRYIVKNSSGIVLQNTKDMYLNDQSRFKILSMGTMPPLGQIAFGYDGTNCGVGWGR</sequence>
<dbReference type="Pfam" id="PF20448">
    <property type="entry name" value="DUF6705"/>
    <property type="match status" value="1"/>
</dbReference>
<feature type="domain" description="DUF6705" evidence="1">
    <location>
        <begin position="1"/>
        <end position="100"/>
    </location>
</feature>
<keyword evidence="3" id="KW-1185">Reference proteome</keyword>